<organism evidence="3 4">
    <name type="scientific">Ammonifex thiophilus</name>
    <dbReference type="NCBI Taxonomy" id="444093"/>
    <lineage>
        <taxon>Bacteria</taxon>
        <taxon>Bacillati</taxon>
        <taxon>Bacillota</taxon>
        <taxon>Clostridia</taxon>
        <taxon>Thermoanaerobacterales</taxon>
        <taxon>Thermoanaerobacteraceae</taxon>
        <taxon>Ammonifex</taxon>
    </lineage>
</organism>
<dbReference type="InterPro" id="IPR031629">
    <property type="entry name" value="DpaA_N"/>
</dbReference>
<dbReference type="OrthoDB" id="8840764at2"/>
<dbReference type="PRINTS" id="PR00411">
    <property type="entry name" value="PNDRDTASEI"/>
</dbReference>
<dbReference type="EMBL" id="QSLN01000001">
    <property type="protein sequence ID" value="RDV84876.1"/>
    <property type="molecule type" value="Genomic_DNA"/>
</dbReference>
<dbReference type="NCBIfam" id="NF006162">
    <property type="entry name" value="PRK08306.1"/>
    <property type="match status" value="1"/>
</dbReference>
<comment type="caution">
    <text evidence="3">The sequence shown here is derived from an EMBL/GenBank/DDBJ whole genome shotgun (WGS) entry which is preliminary data.</text>
</comment>
<gene>
    <name evidence="3" type="ORF">DXX99_02215</name>
</gene>
<feature type="domain" description="D-isomer specific 2-hydroxyacid dehydrogenase NAD-binding" evidence="1">
    <location>
        <begin position="144"/>
        <end position="231"/>
    </location>
</feature>
<evidence type="ECO:0000313" key="4">
    <source>
        <dbReference type="Proteomes" id="UP000256329"/>
    </source>
</evidence>
<reference evidence="3 4" key="1">
    <citation type="submission" date="2018-08" db="EMBL/GenBank/DDBJ databases">
        <title>Form III RuBisCO-mediated autotrophy in Thermodesulfobium bacteria.</title>
        <authorList>
            <person name="Toshchakov S.V."/>
            <person name="Kublanov I.V."/>
            <person name="Frolov E."/>
            <person name="Bonch-Osmolovskaya E.A."/>
            <person name="Tourova T.P."/>
            <person name="Chernych N.A."/>
            <person name="Lebedinsky A.V."/>
        </authorList>
    </citation>
    <scope>NUCLEOTIDE SEQUENCE [LARGE SCALE GENOMIC DNA]</scope>
    <source>
        <strain evidence="3 4">SR</strain>
    </source>
</reference>
<dbReference type="Gene3D" id="3.40.50.720">
    <property type="entry name" value="NAD(P)-binding Rossmann-like Domain"/>
    <property type="match status" value="1"/>
</dbReference>
<accession>A0A3D8P6C2</accession>
<proteinExistence type="predicted"/>
<sequence length="298" mass="31400">MRRGLAGFTLAVVGGDQRAVYTAEELAGRGARVRLVGHEASLPGVELAKEIKAGLVGAEAVIFPFPGVQEGGEIETPSGVLHLKEEDLLPLPRGGLVFTGFANPYLLRLAERLGLKLIPVADRDDFAILNSIPTAEGALQMAMELLPITIHGSQVLVLGFGRVGKTLGRMLQALGAKVMVATREPAERARALEMGLKAIDFPALRGCIGEAEVIFNTVPALVLTARLLKHTRPDVLIIDLASKPGGTDFEAARALGRQALLAPSLPGKVAPKTAGRILGQVIAEIFVQEKGLSLAVRA</sequence>
<evidence type="ECO:0000259" key="2">
    <source>
        <dbReference type="Pfam" id="PF16924"/>
    </source>
</evidence>
<dbReference type="Pfam" id="PF02826">
    <property type="entry name" value="2-Hacid_dh_C"/>
    <property type="match status" value="1"/>
</dbReference>
<dbReference type="AlphaFoldDB" id="A0A3D8P6C2"/>
<keyword evidence="4" id="KW-1185">Reference proteome</keyword>
<dbReference type="RefSeq" id="WP_115791869.1">
    <property type="nucleotide sequence ID" value="NZ_QSLN01000001.1"/>
</dbReference>
<dbReference type="InterPro" id="IPR006140">
    <property type="entry name" value="D-isomer_DH_NAD-bd"/>
</dbReference>
<evidence type="ECO:0000313" key="3">
    <source>
        <dbReference type="EMBL" id="RDV84876.1"/>
    </source>
</evidence>
<protein>
    <submittedName>
        <fullName evidence="3">Dipicolinate synthase subunit DpsA</fullName>
    </submittedName>
</protein>
<dbReference type="Proteomes" id="UP000256329">
    <property type="component" value="Unassembled WGS sequence"/>
</dbReference>
<evidence type="ECO:0000259" key="1">
    <source>
        <dbReference type="Pfam" id="PF02826"/>
    </source>
</evidence>
<feature type="domain" description="Dipicolinate synthase subunit A N-terminal" evidence="2">
    <location>
        <begin position="10"/>
        <end position="120"/>
    </location>
</feature>
<dbReference type="SUPFAM" id="SSF51735">
    <property type="entry name" value="NAD(P)-binding Rossmann-fold domains"/>
    <property type="match status" value="1"/>
</dbReference>
<name>A0A3D8P6C2_9THEO</name>
<dbReference type="InterPro" id="IPR036291">
    <property type="entry name" value="NAD(P)-bd_dom_sf"/>
</dbReference>
<dbReference type="Pfam" id="PF16924">
    <property type="entry name" value="DpaA_N"/>
    <property type="match status" value="1"/>
</dbReference>
<dbReference type="GO" id="GO:0051287">
    <property type="term" value="F:NAD binding"/>
    <property type="evidence" value="ECO:0007669"/>
    <property type="project" value="InterPro"/>
</dbReference>